<keyword evidence="9" id="KW-0175">Coiled coil</keyword>
<dbReference type="InterPro" id="IPR003593">
    <property type="entry name" value="AAA+_ATPase"/>
</dbReference>
<dbReference type="PANTHER" id="PTHR48102:SF3">
    <property type="entry name" value="ATP-DEPENDENT PROTEASE ATPASE SUBUNIT HSLU"/>
    <property type="match status" value="1"/>
</dbReference>
<evidence type="ECO:0000313" key="13">
    <source>
        <dbReference type="Proteomes" id="UP000009229"/>
    </source>
</evidence>
<evidence type="ECO:0000256" key="8">
    <source>
        <dbReference type="HAMAP-Rule" id="MF_00249"/>
    </source>
</evidence>
<dbReference type="EMBL" id="CP002770">
    <property type="protein sequence ID" value="AEG14586.1"/>
    <property type="molecule type" value="Genomic_DNA"/>
</dbReference>
<evidence type="ECO:0000256" key="1">
    <source>
        <dbReference type="ARBA" id="ARBA00004496"/>
    </source>
</evidence>
<evidence type="ECO:0000256" key="7">
    <source>
        <dbReference type="ARBA" id="ARBA00065893"/>
    </source>
</evidence>
<dbReference type="Proteomes" id="UP000009229">
    <property type="component" value="Chromosome"/>
</dbReference>
<dbReference type="KEGG" id="dku:Desku_0991"/>
<dbReference type="PANTHER" id="PTHR48102">
    <property type="entry name" value="ATP-DEPENDENT CLP PROTEASE ATP-BINDING SUBUNIT CLPX-LIKE, MITOCHONDRIAL-RELATED"/>
    <property type="match status" value="1"/>
</dbReference>
<comment type="subcellular location">
    <subcellularLocation>
        <location evidence="1 8">Cytoplasm</location>
    </subcellularLocation>
</comment>
<proteinExistence type="inferred from homology"/>
<dbReference type="CDD" id="cd19498">
    <property type="entry name" value="RecA-like_HslU"/>
    <property type="match status" value="1"/>
</dbReference>
<keyword evidence="12" id="KW-0378">Hydrolase</keyword>
<dbReference type="Pfam" id="PF07724">
    <property type="entry name" value="AAA_2"/>
    <property type="match status" value="1"/>
</dbReference>
<comment type="subunit">
    <text evidence="8">A double ring-shaped homohexamer of HslV is capped on each side by a ring-shaped HslU homohexamer. The assembly of the HslU/HslV complex is dependent on binding of ATP.</text>
</comment>
<dbReference type="RefSeq" id="WP_013822101.1">
    <property type="nucleotide sequence ID" value="NC_015573.1"/>
</dbReference>
<dbReference type="SUPFAM" id="SSF52540">
    <property type="entry name" value="P-loop containing nucleoside triphosphate hydrolases"/>
    <property type="match status" value="1"/>
</dbReference>
<evidence type="ECO:0000313" key="12">
    <source>
        <dbReference type="EMBL" id="AEG14586.1"/>
    </source>
</evidence>
<feature type="binding site" evidence="8">
    <location>
        <position position="282"/>
    </location>
    <ligand>
        <name>ATP</name>
        <dbReference type="ChEBI" id="CHEBI:30616"/>
    </ligand>
</feature>
<dbReference type="GO" id="GO:0008233">
    <property type="term" value="F:peptidase activity"/>
    <property type="evidence" value="ECO:0007669"/>
    <property type="project" value="UniProtKB-KW"/>
</dbReference>
<dbReference type="SMART" id="SM01086">
    <property type="entry name" value="ClpB_D2-small"/>
    <property type="match status" value="1"/>
</dbReference>
<dbReference type="Pfam" id="PF00004">
    <property type="entry name" value="AAA"/>
    <property type="match status" value="1"/>
</dbReference>
<reference evidence="13" key="1">
    <citation type="submission" date="2011-05" db="EMBL/GenBank/DDBJ databases">
        <title>Complete sequence of Desulfotomaculum kuznetsovii DSM 6115.</title>
        <authorList>
            <person name="Lucas S."/>
            <person name="Han J."/>
            <person name="Lapidus A."/>
            <person name="Cheng J.-F."/>
            <person name="Goodwin L."/>
            <person name="Pitluck S."/>
            <person name="Peters L."/>
            <person name="Mikhailova N."/>
            <person name="Lu M."/>
            <person name="Saunders E."/>
            <person name="Han C."/>
            <person name="Tapia R."/>
            <person name="Land M."/>
            <person name="Hauser L."/>
            <person name="Kyrpides N."/>
            <person name="Ivanova N."/>
            <person name="Pagani I."/>
            <person name="Nazina T."/>
            <person name="Ivanova A."/>
            <person name="Parshina S."/>
            <person name="Kuever J."/>
            <person name="Muyzer G."/>
            <person name="Plugge C."/>
            <person name="Stams A."/>
            <person name="Woyke T."/>
        </authorList>
    </citation>
    <scope>NUCLEOTIDE SEQUENCE [LARGE SCALE GENOMIC DNA]</scope>
    <source>
        <strain evidence="13">DSM 6115 / VKM B-1805 / 17</strain>
    </source>
</reference>
<dbReference type="FunFam" id="3.40.50.300:FF:000220">
    <property type="entry name" value="ATP-dependent protease ATPase subunit HslU"/>
    <property type="match status" value="1"/>
</dbReference>
<dbReference type="InterPro" id="IPR027417">
    <property type="entry name" value="P-loop_NTPase"/>
</dbReference>
<evidence type="ECO:0000256" key="9">
    <source>
        <dbReference type="SAM" id="Coils"/>
    </source>
</evidence>
<keyword evidence="4 8" id="KW-0547">Nucleotide-binding</keyword>
<feature type="binding site" evidence="8">
    <location>
        <position position="347"/>
    </location>
    <ligand>
        <name>ATP</name>
        <dbReference type="ChEBI" id="CHEBI:30616"/>
    </ligand>
</feature>
<organism evidence="12 13">
    <name type="scientific">Desulfofundulus kuznetsovii (strain DSM 6115 / VKM B-1805 / 17)</name>
    <name type="common">Desulfotomaculum kuznetsovii</name>
    <dbReference type="NCBI Taxonomy" id="760568"/>
    <lineage>
        <taxon>Bacteria</taxon>
        <taxon>Bacillati</taxon>
        <taxon>Bacillota</taxon>
        <taxon>Clostridia</taxon>
        <taxon>Eubacteriales</taxon>
        <taxon>Peptococcaceae</taxon>
        <taxon>Desulfofundulus</taxon>
    </lineage>
</organism>
<dbReference type="FunFam" id="3.40.50.300:FF:000213">
    <property type="entry name" value="ATP-dependent protease ATPase subunit HslU"/>
    <property type="match status" value="1"/>
</dbReference>
<dbReference type="SMART" id="SM00382">
    <property type="entry name" value="AAA"/>
    <property type="match status" value="1"/>
</dbReference>
<dbReference type="GO" id="GO:0009376">
    <property type="term" value="C:HslUV protease complex"/>
    <property type="evidence" value="ECO:0007669"/>
    <property type="project" value="UniProtKB-UniRule"/>
</dbReference>
<keyword evidence="12" id="KW-0645">Protease</keyword>
<dbReference type="AlphaFoldDB" id="A0AAU8PBP4"/>
<dbReference type="HAMAP" id="MF_00249">
    <property type="entry name" value="HslU"/>
    <property type="match status" value="1"/>
</dbReference>
<dbReference type="InterPro" id="IPR003959">
    <property type="entry name" value="ATPase_AAA_core"/>
</dbReference>
<comment type="subunit">
    <text evidence="7">A double ring-shaped homohexamer of ClpQ is capped on each side by a ring-shaped ClpY homohexamer. The assembly of the ClpQ/ClpY complex is dependent on binding of ATP.</text>
</comment>
<name>A0AAU8PBP4_DESK7</name>
<accession>A0AAU8PBP4</accession>
<keyword evidence="3 8" id="KW-0963">Cytoplasm</keyword>
<evidence type="ECO:0000256" key="4">
    <source>
        <dbReference type="ARBA" id="ARBA00022741"/>
    </source>
</evidence>
<dbReference type="InterPro" id="IPR019489">
    <property type="entry name" value="Clp_ATPase_C"/>
</dbReference>
<evidence type="ECO:0000256" key="6">
    <source>
        <dbReference type="ARBA" id="ARBA00023186"/>
    </source>
</evidence>
<evidence type="ECO:0000256" key="2">
    <source>
        <dbReference type="ARBA" id="ARBA00009771"/>
    </source>
</evidence>
<dbReference type="NCBIfam" id="NF003544">
    <property type="entry name" value="PRK05201.1"/>
    <property type="match status" value="1"/>
</dbReference>
<gene>
    <name evidence="8" type="primary">hslU</name>
    <name evidence="12" type="ordered locus">Desku_0991</name>
</gene>
<evidence type="ECO:0000256" key="3">
    <source>
        <dbReference type="ARBA" id="ARBA00022490"/>
    </source>
</evidence>
<protein>
    <recommendedName>
        <fullName evidence="8">ATP-dependent protease ATPase subunit HslU</fullName>
    </recommendedName>
    <alternativeName>
        <fullName evidence="8">Unfoldase HslU</fullName>
    </alternativeName>
</protein>
<dbReference type="GO" id="GO:0016887">
    <property type="term" value="F:ATP hydrolysis activity"/>
    <property type="evidence" value="ECO:0007669"/>
    <property type="project" value="InterPro"/>
</dbReference>
<dbReference type="GO" id="GO:0005524">
    <property type="term" value="F:ATP binding"/>
    <property type="evidence" value="ECO:0007669"/>
    <property type="project" value="UniProtKB-UniRule"/>
</dbReference>
<keyword evidence="6 8" id="KW-0143">Chaperone</keyword>
<comment type="function">
    <text evidence="8">ATPase subunit of a proteasome-like degradation complex; this subunit has chaperone activity. The binding of ATP and its subsequent hydrolysis by HslU are essential for unfolding of protein substrates subsequently hydrolyzed by HslV. HslU recognizes the N-terminal part of its protein substrates and unfolds these before they are guided to HslV for hydrolysis.</text>
</comment>
<dbReference type="GO" id="GO:0036402">
    <property type="term" value="F:proteasome-activating activity"/>
    <property type="evidence" value="ECO:0007669"/>
    <property type="project" value="UniProtKB-UniRule"/>
</dbReference>
<feature type="domain" description="Clp ATPase C-terminal" evidence="11">
    <location>
        <begin position="361"/>
        <end position="455"/>
    </location>
</feature>
<dbReference type="Gene3D" id="3.40.50.300">
    <property type="entry name" value="P-loop containing nucleotide triphosphate hydrolases"/>
    <property type="match status" value="2"/>
</dbReference>
<evidence type="ECO:0000256" key="5">
    <source>
        <dbReference type="ARBA" id="ARBA00022840"/>
    </source>
</evidence>
<feature type="binding site" evidence="8">
    <location>
        <position position="18"/>
    </location>
    <ligand>
        <name>ATP</name>
        <dbReference type="ChEBI" id="CHEBI:30616"/>
    </ligand>
</feature>
<evidence type="ECO:0000259" key="10">
    <source>
        <dbReference type="SMART" id="SM00382"/>
    </source>
</evidence>
<dbReference type="InterPro" id="IPR050052">
    <property type="entry name" value="ATP-dep_Clp_protease_ClpX"/>
</dbReference>
<feature type="coiled-coil region" evidence="9">
    <location>
        <begin position="174"/>
        <end position="201"/>
    </location>
</feature>
<feature type="binding site" evidence="8">
    <location>
        <position position="419"/>
    </location>
    <ligand>
        <name>ATP</name>
        <dbReference type="ChEBI" id="CHEBI:30616"/>
    </ligand>
</feature>
<feature type="domain" description="AAA+ ATPase" evidence="10">
    <location>
        <begin position="49"/>
        <end position="358"/>
    </location>
</feature>
<dbReference type="Gene3D" id="1.10.8.60">
    <property type="match status" value="1"/>
</dbReference>
<sequence>MENLTPRQIVAELDKYVIGQKEAKRAVAIALRNRYRRSRLPEELRDEVVPKNILMIGPTGVGKTEIARRLAKLVKAPFIKVEATKFTEVGYVGRDVESMVRDLVETSIRMVRQEKMEKVMDKASKMAEERIIELLAPLPRQETPRNPLEAILGSAFGGVTRQGGETDSMQESRIKRVQFERETLRQKLARGELENEYLEIEVEDTTVPTLEVFTGSGVEELGINIQDVLGGIFPKKKRKRKVTVAEARKILTQQEAQKLIDMDEVTTDAVRRAEEHGIIFLDEIDKIASREGGAGPDVSRGGVQRDILPIVEGSTVMTKYGPVKTDHILFIAAGAFHMAKPSDLIPELQGRFPIRVELSSLSEEDFLQILTEPENALIKQYTALLATEGVNVKFSQDSLVEIAKIAYTVNEQTENIGARRLHTIMEKLLEDLSFDAPELQGQTITIDRDYVQQKLGDIVKNEDLSRYIL</sequence>
<feature type="binding site" evidence="8">
    <location>
        <begin position="60"/>
        <end position="65"/>
    </location>
    <ligand>
        <name>ATP</name>
        <dbReference type="ChEBI" id="CHEBI:30616"/>
    </ligand>
</feature>
<dbReference type="GO" id="GO:0043335">
    <property type="term" value="P:protein unfolding"/>
    <property type="evidence" value="ECO:0007669"/>
    <property type="project" value="UniProtKB-UniRule"/>
</dbReference>
<comment type="similarity">
    <text evidence="2 8">Belongs to the ClpX chaperone family. HslU subfamily.</text>
</comment>
<keyword evidence="5 8" id="KW-0067">ATP-binding</keyword>
<dbReference type="NCBIfam" id="TIGR00390">
    <property type="entry name" value="hslU"/>
    <property type="match status" value="1"/>
</dbReference>
<evidence type="ECO:0000259" key="11">
    <source>
        <dbReference type="SMART" id="SM01086"/>
    </source>
</evidence>
<keyword evidence="13" id="KW-1185">Reference proteome</keyword>
<dbReference type="InterPro" id="IPR004491">
    <property type="entry name" value="HslU"/>
</dbReference>